<feature type="transmembrane region" description="Helical" evidence="4">
    <location>
        <begin position="15"/>
        <end position="35"/>
    </location>
</feature>
<comment type="cofactor">
    <cofactor evidence="1">
        <name>Mg(2+)</name>
        <dbReference type="ChEBI" id="CHEBI:18420"/>
    </cofactor>
</comment>
<dbReference type="SMART" id="SM00267">
    <property type="entry name" value="GGDEF"/>
    <property type="match status" value="1"/>
</dbReference>
<proteinExistence type="predicted"/>
<comment type="catalytic activity">
    <reaction evidence="3">
        <text>2 GTP = 3',3'-c-di-GMP + 2 diphosphate</text>
        <dbReference type="Rhea" id="RHEA:24898"/>
        <dbReference type="ChEBI" id="CHEBI:33019"/>
        <dbReference type="ChEBI" id="CHEBI:37565"/>
        <dbReference type="ChEBI" id="CHEBI:58805"/>
        <dbReference type="EC" id="2.7.7.65"/>
    </reaction>
</comment>
<accession>A0A1Y6D7S7</accession>
<keyword evidence="4" id="KW-0812">Transmembrane</keyword>
<dbReference type="OrthoDB" id="9812260at2"/>
<dbReference type="CDD" id="cd01949">
    <property type="entry name" value="GGDEF"/>
    <property type="match status" value="1"/>
</dbReference>
<dbReference type="InterPro" id="IPR043128">
    <property type="entry name" value="Rev_trsase/Diguanyl_cyclase"/>
</dbReference>
<reference evidence="6 7" key="1">
    <citation type="submission" date="2016-12" db="EMBL/GenBank/DDBJ databases">
        <authorList>
            <person name="Song W.-J."/>
            <person name="Kurnit D.M."/>
        </authorList>
    </citation>
    <scope>NUCLEOTIDE SEQUENCE [LARGE SCALE GENOMIC DNA]</scope>
    <source>
        <strain evidence="6 7">175</strain>
    </source>
</reference>
<dbReference type="InterPro" id="IPR000160">
    <property type="entry name" value="GGDEF_dom"/>
</dbReference>
<evidence type="ECO:0000313" key="6">
    <source>
        <dbReference type="EMBL" id="SMF96522.1"/>
    </source>
</evidence>
<dbReference type="NCBIfam" id="TIGR00254">
    <property type="entry name" value="GGDEF"/>
    <property type="match status" value="1"/>
</dbReference>
<dbReference type="FunFam" id="3.30.70.270:FF:000001">
    <property type="entry name" value="Diguanylate cyclase domain protein"/>
    <property type="match status" value="1"/>
</dbReference>
<dbReference type="PANTHER" id="PTHR45138">
    <property type="entry name" value="REGULATORY COMPONENTS OF SENSORY TRANSDUCTION SYSTEM"/>
    <property type="match status" value="1"/>
</dbReference>
<feature type="transmembrane region" description="Helical" evidence="4">
    <location>
        <begin position="42"/>
        <end position="63"/>
    </location>
</feature>
<feature type="transmembrane region" description="Helical" evidence="4">
    <location>
        <begin position="83"/>
        <end position="102"/>
    </location>
</feature>
<evidence type="ECO:0000256" key="1">
    <source>
        <dbReference type="ARBA" id="ARBA00001946"/>
    </source>
</evidence>
<dbReference type="GO" id="GO:0052621">
    <property type="term" value="F:diguanylate cyclase activity"/>
    <property type="evidence" value="ECO:0007669"/>
    <property type="project" value="UniProtKB-EC"/>
</dbReference>
<name>A0A1Y6D7S7_9GAMM</name>
<evidence type="ECO:0000259" key="5">
    <source>
        <dbReference type="PROSITE" id="PS50887"/>
    </source>
</evidence>
<dbReference type="GO" id="GO:0005886">
    <property type="term" value="C:plasma membrane"/>
    <property type="evidence" value="ECO:0007669"/>
    <property type="project" value="TreeGrafter"/>
</dbReference>
<dbReference type="STRING" id="1760988.SAMN02949497_3922"/>
<dbReference type="EMBL" id="FXAM01000001">
    <property type="protein sequence ID" value="SMF96522.1"/>
    <property type="molecule type" value="Genomic_DNA"/>
</dbReference>
<dbReference type="PROSITE" id="PS50887">
    <property type="entry name" value="GGDEF"/>
    <property type="match status" value="1"/>
</dbReference>
<dbReference type="RefSeq" id="WP_085215400.1">
    <property type="nucleotide sequence ID" value="NZ_FXAM01000001.1"/>
</dbReference>
<dbReference type="SUPFAM" id="SSF55073">
    <property type="entry name" value="Nucleotide cyclase"/>
    <property type="match status" value="1"/>
</dbReference>
<organism evidence="6 7">
    <name type="scientific">Methylomagnum ishizawai</name>
    <dbReference type="NCBI Taxonomy" id="1760988"/>
    <lineage>
        <taxon>Bacteria</taxon>
        <taxon>Pseudomonadati</taxon>
        <taxon>Pseudomonadota</taxon>
        <taxon>Gammaproteobacteria</taxon>
        <taxon>Methylococcales</taxon>
        <taxon>Methylococcaceae</taxon>
        <taxon>Methylomagnum</taxon>
    </lineage>
</organism>
<dbReference type="InterPro" id="IPR050469">
    <property type="entry name" value="Diguanylate_Cyclase"/>
</dbReference>
<evidence type="ECO:0000256" key="3">
    <source>
        <dbReference type="ARBA" id="ARBA00034247"/>
    </source>
</evidence>
<protein>
    <recommendedName>
        <fullName evidence="2">diguanylate cyclase</fullName>
        <ecNumber evidence="2">2.7.7.65</ecNumber>
    </recommendedName>
</protein>
<evidence type="ECO:0000256" key="2">
    <source>
        <dbReference type="ARBA" id="ARBA00012528"/>
    </source>
</evidence>
<dbReference type="InterPro" id="IPR029787">
    <property type="entry name" value="Nucleotide_cyclase"/>
</dbReference>
<dbReference type="Gene3D" id="3.30.70.270">
    <property type="match status" value="1"/>
</dbReference>
<keyword evidence="7" id="KW-1185">Reference proteome</keyword>
<dbReference type="GO" id="GO:1902201">
    <property type="term" value="P:negative regulation of bacterial-type flagellum-dependent cell motility"/>
    <property type="evidence" value="ECO:0007669"/>
    <property type="project" value="TreeGrafter"/>
</dbReference>
<dbReference type="EC" id="2.7.7.65" evidence="2"/>
<feature type="domain" description="GGDEF" evidence="5">
    <location>
        <begin position="146"/>
        <end position="282"/>
    </location>
</feature>
<dbReference type="AlphaFoldDB" id="A0A1Y6D7S7"/>
<evidence type="ECO:0000256" key="4">
    <source>
        <dbReference type="SAM" id="Phobius"/>
    </source>
</evidence>
<dbReference type="PANTHER" id="PTHR45138:SF9">
    <property type="entry name" value="DIGUANYLATE CYCLASE DGCM-RELATED"/>
    <property type="match status" value="1"/>
</dbReference>
<dbReference type="Pfam" id="PF00990">
    <property type="entry name" value="GGDEF"/>
    <property type="match status" value="1"/>
</dbReference>
<keyword evidence="4" id="KW-0472">Membrane</keyword>
<keyword evidence="4" id="KW-1133">Transmembrane helix</keyword>
<gene>
    <name evidence="6" type="ORF">SAMN02949497_3922</name>
</gene>
<sequence length="288" mass="31550">MPAPDLLEALLHSPLIHWILGLSLLAQLAAAAMAFRLTRISGWYVPALLMTLGLLAMALRRALGWYRLVVVGVLPIDLLSEALGLFVSVAMWVGLWWFYPLLKSDRHHLKMLTALASVDALTQLPNRRALDILLEYEWRRGARDLHPLSIIMVDVDHFKAYNDAYGHTQGDNVLRQVGRVIRRLARRAGDIPTRYGGEEFLIIHAHTPPELAARLAERIREGVERLNIPHASSAGGVVTVSLGVATALPMADVNPKALVDAADVALYRAKDGGRNQVVVAGGGLGLEI</sequence>
<dbReference type="GO" id="GO:0043709">
    <property type="term" value="P:cell adhesion involved in single-species biofilm formation"/>
    <property type="evidence" value="ECO:0007669"/>
    <property type="project" value="TreeGrafter"/>
</dbReference>
<evidence type="ECO:0000313" key="7">
    <source>
        <dbReference type="Proteomes" id="UP000192923"/>
    </source>
</evidence>
<dbReference type="Proteomes" id="UP000192923">
    <property type="component" value="Unassembled WGS sequence"/>
</dbReference>